<reference evidence="3 4" key="1">
    <citation type="journal article" date="2014" name="Nature">
        <title>An environmental bacterial taxon with a large and distinct metabolic repertoire.</title>
        <authorList>
            <person name="Wilson M.C."/>
            <person name="Mori T."/>
            <person name="Ruckert C."/>
            <person name="Uria A.R."/>
            <person name="Helf M.J."/>
            <person name="Takada K."/>
            <person name="Gernert C."/>
            <person name="Steffens U.A."/>
            <person name="Heycke N."/>
            <person name="Schmitt S."/>
            <person name="Rinke C."/>
            <person name="Helfrich E.J."/>
            <person name="Brachmann A.O."/>
            <person name="Gurgui C."/>
            <person name="Wakimoto T."/>
            <person name="Kracht M."/>
            <person name="Crusemann M."/>
            <person name="Hentschel U."/>
            <person name="Abe I."/>
            <person name="Matsunaga S."/>
            <person name="Kalinowski J."/>
            <person name="Takeyama H."/>
            <person name="Piel J."/>
        </authorList>
    </citation>
    <scope>NUCLEOTIDE SEQUENCE [LARGE SCALE GENOMIC DNA]</scope>
    <source>
        <strain evidence="4">TSY2</strain>
    </source>
</reference>
<organism evidence="3 4">
    <name type="scientific">Candidatus Entotheonella gemina</name>
    <dbReference type="NCBI Taxonomy" id="1429439"/>
    <lineage>
        <taxon>Bacteria</taxon>
        <taxon>Pseudomonadati</taxon>
        <taxon>Nitrospinota/Tectimicrobiota group</taxon>
        <taxon>Candidatus Tectimicrobiota</taxon>
        <taxon>Candidatus Entotheonellia</taxon>
        <taxon>Candidatus Entotheonellales</taxon>
        <taxon>Candidatus Entotheonellaceae</taxon>
        <taxon>Candidatus Entotheonella</taxon>
    </lineage>
</organism>
<comment type="caution">
    <text evidence="3">The sequence shown here is derived from an EMBL/GenBank/DDBJ whole genome shotgun (WGS) entry which is preliminary data.</text>
</comment>
<sequence>MSLPIYTCSEPITDPEVLASIEALPTEDDLPCDDGEPIETPRHRDQMNLLIDSLELHWSDRTGYYVGGNMFVHYDPENKRHSRGPDFFLVLNVEDRERKSWVVWREGMRFPDVIIELLSDNTRTEDEGPKKTLYAELFRTAEYYLYDPYSQSFTGYQLRGGRYVEIEADAEERIYSEMTGLYLGVRENWLRWITPDGEVVASAAERAEQAQQQAEQAQQRAEQAQQRADQAEQRAMQADERASQAEQLLEAYRRRFGNLE</sequence>
<proteinExistence type="predicted"/>
<protein>
    <recommendedName>
        <fullName evidence="2">Putative restriction endonuclease domain-containing protein</fullName>
    </recommendedName>
</protein>
<evidence type="ECO:0000256" key="1">
    <source>
        <dbReference type="SAM" id="MobiDB-lite"/>
    </source>
</evidence>
<gene>
    <name evidence="3" type="ORF">ETSY2_41030</name>
</gene>
<dbReference type="CDD" id="cd06260">
    <property type="entry name" value="DUF820-like"/>
    <property type="match status" value="1"/>
</dbReference>
<dbReference type="HOGENOM" id="CLU_075279_1_1_7"/>
<feature type="domain" description="Putative restriction endonuclease" evidence="2">
    <location>
        <begin position="26"/>
        <end position="176"/>
    </location>
</feature>
<dbReference type="PANTHER" id="PTHR33352:SF3">
    <property type="entry name" value="SLR1612 PROTEIN"/>
    <property type="match status" value="1"/>
</dbReference>
<dbReference type="InterPro" id="IPR011335">
    <property type="entry name" value="Restrct_endonuc-II-like"/>
</dbReference>
<feature type="compositionally biased region" description="Low complexity" evidence="1">
    <location>
        <begin position="209"/>
        <end position="228"/>
    </location>
</feature>
<accession>W4LN19</accession>
<dbReference type="EMBL" id="AZHX01001847">
    <property type="protein sequence ID" value="ETW99362.1"/>
    <property type="molecule type" value="Genomic_DNA"/>
</dbReference>
<keyword evidence="4" id="KW-1185">Reference proteome</keyword>
<feature type="compositionally biased region" description="Basic and acidic residues" evidence="1">
    <location>
        <begin position="229"/>
        <end position="243"/>
    </location>
</feature>
<evidence type="ECO:0000313" key="3">
    <source>
        <dbReference type="EMBL" id="ETW99362.1"/>
    </source>
</evidence>
<dbReference type="InterPro" id="IPR012296">
    <property type="entry name" value="Nuclease_put_TT1808"/>
</dbReference>
<dbReference type="AlphaFoldDB" id="W4LN19"/>
<dbReference type="InterPro" id="IPR008538">
    <property type="entry name" value="Uma2"/>
</dbReference>
<name>W4LN19_9BACT</name>
<dbReference type="Gene3D" id="3.90.1570.10">
    <property type="entry name" value="tt1808, chain A"/>
    <property type="match status" value="1"/>
</dbReference>
<evidence type="ECO:0000259" key="2">
    <source>
        <dbReference type="Pfam" id="PF05685"/>
    </source>
</evidence>
<dbReference type="SUPFAM" id="SSF52980">
    <property type="entry name" value="Restriction endonuclease-like"/>
    <property type="match status" value="1"/>
</dbReference>
<dbReference type="Pfam" id="PF05685">
    <property type="entry name" value="Uma2"/>
    <property type="match status" value="1"/>
</dbReference>
<feature type="region of interest" description="Disordered" evidence="1">
    <location>
        <begin position="209"/>
        <end position="243"/>
    </location>
</feature>
<dbReference type="Proteomes" id="UP000019140">
    <property type="component" value="Unassembled WGS sequence"/>
</dbReference>
<dbReference type="PANTHER" id="PTHR33352">
    <property type="entry name" value="SLR1095 PROTEIN"/>
    <property type="match status" value="1"/>
</dbReference>
<evidence type="ECO:0000313" key="4">
    <source>
        <dbReference type="Proteomes" id="UP000019140"/>
    </source>
</evidence>